<dbReference type="GO" id="GO:0005739">
    <property type="term" value="C:mitochondrion"/>
    <property type="evidence" value="ECO:0007669"/>
    <property type="project" value="UniProtKB-SubCell"/>
</dbReference>
<organism evidence="7 8">
    <name type="scientific">Malassezia vespertilionis</name>
    <dbReference type="NCBI Taxonomy" id="2020962"/>
    <lineage>
        <taxon>Eukaryota</taxon>
        <taxon>Fungi</taxon>
        <taxon>Dikarya</taxon>
        <taxon>Basidiomycota</taxon>
        <taxon>Ustilaginomycotina</taxon>
        <taxon>Malasseziomycetes</taxon>
        <taxon>Malasseziales</taxon>
        <taxon>Malasseziaceae</taxon>
        <taxon>Malassezia</taxon>
    </lineage>
</organism>
<comment type="catalytic activity">
    <reaction evidence="5">
        <text>L-glutamyl-tRNA(Gln) + L-glutamine + ATP + H2O = L-glutaminyl-tRNA(Gln) + L-glutamate + ADP + phosphate + H(+)</text>
        <dbReference type="Rhea" id="RHEA:17521"/>
        <dbReference type="Rhea" id="RHEA-COMP:9681"/>
        <dbReference type="Rhea" id="RHEA-COMP:9684"/>
        <dbReference type="ChEBI" id="CHEBI:15377"/>
        <dbReference type="ChEBI" id="CHEBI:15378"/>
        <dbReference type="ChEBI" id="CHEBI:29985"/>
        <dbReference type="ChEBI" id="CHEBI:30616"/>
        <dbReference type="ChEBI" id="CHEBI:43474"/>
        <dbReference type="ChEBI" id="CHEBI:58359"/>
        <dbReference type="ChEBI" id="CHEBI:78520"/>
        <dbReference type="ChEBI" id="CHEBI:78521"/>
        <dbReference type="ChEBI" id="CHEBI:456216"/>
        <dbReference type="EC" id="6.3.5.7"/>
    </reaction>
</comment>
<dbReference type="InterPro" id="IPR023631">
    <property type="entry name" value="Amidase_dom"/>
</dbReference>
<sequence length="463" mass="49169">MRSCTALRSASTFARGPHDPFNALTAVFPRSEKSEGLLAQWSVSIKENICMQNVPATCSSKFLLDYKSPFDAAVVQHLRNAGAHLTSRTNCDEFGMGGLNVHSHFGPVANPAVYEDMQEPDFAKFKPRSPGGSSGGAGAAVRAGLCRVAIGTDTGGSVRLPASYCGVYGLKPSYGMVSRWGVISYGDSLDHVGIIARSIPDIRTTLRAISHDDGRDATCTPAPLRSALEASNKIKIAQFGKVAQQPLHGLRVGIPREMFPEEMNPGIADATDQTLDALQALGATLIPFDAPSLVHAVGAYYVLALAEASSSMARFDGMQYGAGTEALATYRETIAANRGAGFGDEVRKRILLGTYALTADAMNSYYMRAKSIRAVLEAQVRGIWSTPDLRSTMHLNGQGIDVVVHPTALQGAPLLGKPTDAEYAQDVMTVPGNLTGLPVLSAPAHATLRGSDVGIRTFFITHC</sequence>
<proteinExistence type="inferred from homology"/>
<gene>
    <name evidence="7" type="primary">HER2</name>
    <name evidence="7" type="ORF">MVES_000076</name>
</gene>
<keyword evidence="1 5" id="KW-0436">Ligase</keyword>
<evidence type="ECO:0000256" key="4">
    <source>
        <dbReference type="ARBA" id="ARBA00022917"/>
    </source>
</evidence>
<dbReference type="GO" id="GO:0050567">
    <property type="term" value="F:glutaminyl-tRNA synthase (glutamine-hydrolyzing) activity"/>
    <property type="evidence" value="ECO:0007669"/>
    <property type="project" value="UniProtKB-UniRule"/>
</dbReference>
<keyword evidence="2 5" id="KW-0547">Nucleotide-binding</keyword>
<dbReference type="InterPro" id="IPR036928">
    <property type="entry name" value="AS_sf"/>
</dbReference>
<dbReference type="Gene3D" id="3.90.1300.10">
    <property type="entry name" value="Amidase signature (AS) domain"/>
    <property type="match status" value="1"/>
</dbReference>
<feature type="active site" description="Acyl-ester intermediate" evidence="5">
    <location>
        <position position="157"/>
    </location>
</feature>
<dbReference type="HAMAP" id="MF_00120">
    <property type="entry name" value="GatA"/>
    <property type="match status" value="1"/>
</dbReference>
<evidence type="ECO:0000259" key="6">
    <source>
        <dbReference type="Pfam" id="PF01425"/>
    </source>
</evidence>
<comment type="function">
    <text evidence="5">Allows the formation of correctly charged Gln-tRNA(Gln) through the transamidation of misacylated Glu-tRNA(Gln) in the mitochondria. The reaction takes place in the presence of glutamine and ATP through an activated gamma-phospho-Glu-tRNA(Gln).</text>
</comment>
<dbReference type="STRING" id="2020962.A0A2N1JG72"/>
<dbReference type="GO" id="GO:0032543">
    <property type="term" value="P:mitochondrial translation"/>
    <property type="evidence" value="ECO:0007669"/>
    <property type="project" value="UniProtKB-UniRule"/>
</dbReference>
<keyword evidence="4 5" id="KW-0648">Protein biosynthesis</keyword>
<dbReference type="InterPro" id="IPR004412">
    <property type="entry name" value="GatA"/>
</dbReference>
<dbReference type="EMBL" id="KZ454987">
    <property type="protein sequence ID" value="PKI85550.1"/>
    <property type="molecule type" value="Genomic_DNA"/>
</dbReference>
<feature type="active site" description="Charge relay system" evidence="5">
    <location>
        <position position="46"/>
    </location>
</feature>
<keyword evidence="5" id="KW-0496">Mitochondrion</keyword>
<dbReference type="Proteomes" id="UP000232875">
    <property type="component" value="Unassembled WGS sequence"/>
</dbReference>
<dbReference type="OrthoDB" id="421993at2759"/>
<evidence type="ECO:0000256" key="3">
    <source>
        <dbReference type="ARBA" id="ARBA00022840"/>
    </source>
</evidence>
<dbReference type="SUPFAM" id="SSF75304">
    <property type="entry name" value="Amidase signature (AS) enzymes"/>
    <property type="match status" value="1"/>
</dbReference>
<dbReference type="Pfam" id="PF01425">
    <property type="entry name" value="Amidase"/>
    <property type="match status" value="1"/>
</dbReference>
<accession>A0A2N1JG72</accession>
<feature type="domain" description="Amidase" evidence="6">
    <location>
        <begin position="32"/>
        <end position="455"/>
    </location>
</feature>
<evidence type="ECO:0000256" key="5">
    <source>
        <dbReference type="HAMAP-Rule" id="MF_03150"/>
    </source>
</evidence>
<keyword evidence="8" id="KW-1185">Reference proteome</keyword>
<comment type="subunit">
    <text evidence="5">Subunit of the heterotrimeric GatCAB amidotransferase (AdT) complex, composed of A, B and C subunits.</text>
</comment>
<reference evidence="7 8" key="1">
    <citation type="submission" date="2017-10" db="EMBL/GenBank/DDBJ databases">
        <title>A novel species of cold-tolerant Malassezia isolated from bats.</title>
        <authorList>
            <person name="Lorch J.M."/>
            <person name="Palmer J.M."/>
            <person name="Vanderwolf K.J."/>
            <person name="Schmidt K.Z."/>
            <person name="Verant M.L."/>
            <person name="Weller T.J."/>
            <person name="Blehert D.S."/>
        </authorList>
    </citation>
    <scope>NUCLEOTIDE SEQUENCE [LARGE SCALE GENOMIC DNA]</scope>
    <source>
        <strain evidence="7 8">NWHC:44797-103</strain>
    </source>
</reference>
<dbReference type="InterPro" id="IPR000120">
    <property type="entry name" value="Amidase"/>
</dbReference>
<evidence type="ECO:0000313" key="7">
    <source>
        <dbReference type="EMBL" id="PKI85550.1"/>
    </source>
</evidence>
<dbReference type="PANTHER" id="PTHR11895">
    <property type="entry name" value="TRANSAMIDASE"/>
    <property type="match status" value="1"/>
</dbReference>
<dbReference type="GO" id="GO:0070681">
    <property type="term" value="P:glutaminyl-tRNAGln biosynthesis via transamidation"/>
    <property type="evidence" value="ECO:0007669"/>
    <property type="project" value="UniProtKB-UniRule"/>
</dbReference>
<dbReference type="PANTHER" id="PTHR11895:SF7">
    <property type="entry name" value="GLUTAMYL-TRNA(GLN) AMIDOTRANSFERASE SUBUNIT A, MITOCHONDRIAL"/>
    <property type="match status" value="1"/>
</dbReference>
<name>A0A2N1JG72_9BASI</name>
<evidence type="ECO:0000256" key="2">
    <source>
        <dbReference type="ARBA" id="ARBA00022741"/>
    </source>
</evidence>
<dbReference type="EC" id="6.3.5.7" evidence="5"/>
<comment type="similarity">
    <text evidence="5">Belongs to the amidase family. GatA subfamily.</text>
</comment>
<keyword evidence="3 5" id="KW-0067">ATP-binding</keyword>
<dbReference type="GO" id="GO:0030956">
    <property type="term" value="C:glutamyl-tRNA(Gln) amidotransferase complex"/>
    <property type="evidence" value="ECO:0007669"/>
    <property type="project" value="UniProtKB-UniRule"/>
</dbReference>
<evidence type="ECO:0000256" key="1">
    <source>
        <dbReference type="ARBA" id="ARBA00022598"/>
    </source>
</evidence>
<feature type="active site" description="Charge relay system" evidence="5">
    <location>
        <position position="133"/>
    </location>
</feature>
<evidence type="ECO:0000313" key="8">
    <source>
        <dbReference type="Proteomes" id="UP000232875"/>
    </source>
</evidence>
<comment type="subcellular location">
    <subcellularLocation>
        <location evidence="5">Mitochondrion</location>
    </subcellularLocation>
</comment>
<dbReference type="AlphaFoldDB" id="A0A2N1JG72"/>
<dbReference type="GO" id="GO:0005524">
    <property type="term" value="F:ATP binding"/>
    <property type="evidence" value="ECO:0007669"/>
    <property type="project" value="UniProtKB-KW"/>
</dbReference>
<protein>
    <recommendedName>
        <fullName evidence="5">Glutamyl-tRNA(Gln) amidotransferase subunit A, mitochondrial</fullName>
        <shortName evidence="5">Glu-AdT subunit A</shortName>
        <ecNumber evidence="5">6.3.5.7</ecNumber>
    </recommendedName>
</protein>